<reference evidence="2 3" key="1">
    <citation type="submission" date="2017-11" db="EMBL/GenBank/DDBJ databases">
        <title>The genome of Rhizophagus clarus HR1 reveals common genetic basis of auxotrophy among arbuscular mycorrhizal fungi.</title>
        <authorList>
            <person name="Kobayashi Y."/>
        </authorList>
    </citation>
    <scope>NUCLEOTIDE SEQUENCE [LARGE SCALE GENOMIC DNA]</scope>
    <source>
        <strain evidence="2 3">HR1</strain>
    </source>
</reference>
<gene>
    <name evidence="2" type="ORF">RclHR1_20690001</name>
</gene>
<evidence type="ECO:0000259" key="1">
    <source>
        <dbReference type="Pfam" id="PF12937"/>
    </source>
</evidence>
<proteinExistence type="predicted"/>
<keyword evidence="3" id="KW-1185">Reference proteome</keyword>
<dbReference type="Gene3D" id="3.80.10.10">
    <property type="entry name" value="Ribonuclease Inhibitor"/>
    <property type="match status" value="1"/>
</dbReference>
<dbReference type="InterPro" id="IPR001810">
    <property type="entry name" value="F-box_dom"/>
</dbReference>
<dbReference type="EMBL" id="BEXD01001190">
    <property type="protein sequence ID" value="GBB92856.1"/>
    <property type="molecule type" value="Genomic_DNA"/>
</dbReference>
<dbReference type="InterPro" id="IPR032675">
    <property type="entry name" value="LRR_dom_sf"/>
</dbReference>
<dbReference type="Proteomes" id="UP000247702">
    <property type="component" value="Unassembled WGS sequence"/>
</dbReference>
<comment type="caution">
    <text evidence="2">The sequence shown here is derived from an EMBL/GenBank/DDBJ whole genome shotgun (WGS) entry which is preliminary data.</text>
</comment>
<feature type="domain" description="F-box" evidence="1">
    <location>
        <begin position="30"/>
        <end position="74"/>
    </location>
</feature>
<dbReference type="AlphaFoldDB" id="A0A2Z6RKK4"/>
<dbReference type="Pfam" id="PF12937">
    <property type="entry name" value="F-box-like"/>
    <property type="match status" value="1"/>
</dbReference>
<protein>
    <recommendedName>
        <fullName evidence="1">F-box domain-containing protein</fullName>
    </recommendedName>
</protein>
<accession>A0A2Z6RKK4</accession>
<dbReference type="CDD" id="cd09917">
    <property type="entry name" value="F-box_SF"/>
    <property type="match status" value="1"/>
</dbReference>
<dbReference type="SUPFAM" id="SSF52047">
    <property type="entry name" value="RNI-like"/>
    <property type="match status" value="1"/>
</dbReference>
<sequence length="537" mass="62301">MTDHHPFKETTDVNNYATYNKSKEVHYSPYLPPETLGEIFSFFADDDIKSLHSCLLVNKTWCESAAFILWKRPFDISSIMASSELVTVYFLFFSDEKKKSLLTSVPNGLSHLSSDRPALNYLSYLRYVDFKKVYKAVRMWLRTKTLLEPFCSEFKRKQIDLANRIVTELGIIFTTGYARLDRLSLDIRYFEYNPKEDEVDCLSWPCYPGAYVALSDLREFLCGGQFMKNRILHSMAKICKDIEILSIHESAETSPEILAEFIKVQRRLIKFTLTNWSSEILEILSSLRKQARTLKYMELIRCIFPKNEDYTKLFCGLAECRNLQTLKFEQCQHLSTKLMKPLAEASFEKLQTFIIDTETVPDPPTAEIKAIIQNSRESLINIGLNVNLSLYADIMETIATFCPNLLNLSVTIERDSEMQQLITLFRSCTSLIELKIPKKWKLFEVKKSLIELGTALPSTLKRIELDGLKFSHETWDEFLDMCPGSINHFAFNCFSKSIFIKIVEKYGKKYSKLIKNEEMLDLTWLPVQVTVDLMLIK</sequence>
<evidence type="ECO:0000313" key="2">
    <source>
        <dbReference type="EMBL" id="GBB92856.1"/>
    </source>
</evidence>
<dbReference type="InterPro" id="IPR036047">
    <property type="entry name" value="F-box-like_dom_sf"/>
</dbReference>
<name>A0A2Z6RKK4_9GLOM</name>
<evidence type="ECO:0000313" key="3">
    <source>
        <dbReference type="Proteomes" id="UP000247702"/>
    </source>
</evidence>
<dbReference type="STRING" id="94130.A0A2Z6RKK4"/>
<organism evidence="2 3">
    <name type="scientific">Rhizophagus clarus</name>
    <dbReference type="NCBI Taxonomy" id="94130"/>
    <lineage>
        <taxon>Eukaryota</taxon>
        <taxon>Fungi</taxon>
        <taxon>Fungi incertae sedis</taxon>
        <taxon>Mucoromycota</taxon>
        <taxon>Glomeromycotina</taxon>
        <taxon>Glomeromycetes</taxon>
        <taxon>Glomerales</taxon>
        <taxon>Glomeraceae</taxon>
        <taxon>Rhizophagus</taxon>
    </lineage>
</organism>
<dbReference type="SUPFAM" id="SSF81383">
    <property type="entry name" value="F-box domain"/>
    <property type="match status" value="1"/>
</dbReference>